<dbReference type="NCBIfam" id="TIGR03370">
    <property type="entry name" value="VPLPA-CTERM"/>
    <property type="match status" value="1"/>
</dbReference>
<evidence type="ECO:0000313" key="3">
    <source>
        <dbReference type="Proteomes" id="UP000286806"/>
    </source>
</evidence>
<protein>
    <recommendedName>
        <fullName evidence="1">Ice-binding protein C-terminal domain-containing protein</fullName>
    </recommendedName>
</protein>
<evidence type="ECO:0000259" key="1">
    <source>
        <dbReference type="Pfam" id="PF07589"/>
    </source>
</evidence>
<organism evidence="2 3">
    <name type="scientific">Sulfuriferula multivorans</name>
    <dbReference type="NCBI Taxonomy" id="1559896"/>
    <lineage>
        <taxon>Bacteria</taxon>
        <taxon>Pseudomonadati</taxon>
        <taxon>Pseudomonadota</taxon>
        <taxon>Betaproteobacteria</taxon>
        <taxon>Nitrosomonadales</taxon>
        <taxon>Sulfuricellaceae</taxon>
        <taxon>Sulfuriferula</taxon>
    </lineage>
</organism>
<gene>
    <name evidence="2" type="ORF">SFMTTN_1157</name>
</gene>
<accession>A0A401JCS1</accession>
<dbReference type="InterPro" id="IPR013424">
    <property type="entry name" value="Ice-binding_C"/>
</dbReference>
<dbReference type="InterPro" id="IPR022472">
    <property type="entry name" value="VPLPA-CTERM"/>
</dbReference>
<dbReference type="AlphaFoldDB" id="A0A401JCS1"/>
<feature type="domain" description="Ice-binding protein C-terminal" evidence="1">
    <location>
        <begin position="102"/>
        <end position="124"/>
    </location>
</feature>
<proteinExistence type="predicted"/>
<evidence type="ECO:0000313" key="2">
    <source>
        <dbReference type="EMBL" id="GBL45350.1"/>
    </source>
</evidence>
<dbReference type="Pfam" id="PF07589">
    <property type="entry name" value="PEP-CTERM"/>
    <property type="match status" value="1"/>
</dbReference>
<comment type="caution">
    <text evidence="2">The sequence shown here is derived from an EMBL/GenBank/DDBJ whole genome shotgun (WGS) entry which is preliminary data.</text>
</comment>
<reference evidence="2 3" key="1">
    <citation type="journal article" date="2019" name="Front. Microbiol.">
        <title>Genomes of Neutrophilic Sulfur-Oxidizing Chemolithoautotrophs Representing 9 Proteobacterial Species From 8 Genera.</title>
        <authorList>
            <person name="Watanabe T."/>
            <person name="Kojima H."/>
            <person name="Umezawa K."/>
            <person name="Hori C."/>
            <person name="Takasuka T.E."/>
            <person name="Kato Y."/>
            <person name="Fukui M."/>
        </authorList>
    </citation>
    <scope>NUCLEOTIDE SEQUENCE [LARGE SCALE GENOMIC DNA]</scope>
    <source>
        <strain evidence="2 3">TTN</strain>
    </source>
</reference>
<dbReference type="Proteomes" id="UP000286806">
    <property type="component" value="Unassembled WGS sequence"/>
</dbReference>
<sequence>MAWDYVARDYIPYNDPSFAIIINPDGTPVIDVLASIHGLGIAVGTSGHSGWQTYSKTLTQTGAYKIAFVTTNDKDTILDSALFLDNVAGTCNPTCPPPISSSVPEPASLALLGIGLAGLGVMRRRKQMA</sequence>
<keyword evidence="3" id="KW-1185">Reference proteome</keyword>
<dbReference type="EMBL" id="BGOW01000010">
    <property type="protein sequence ID" value="GBL45350.1"/>
    <property type="molecule type" value="Genomic_DNA"/>
</dbReference>
<dbReference type="NCBIfam" id="TIGR02595">
    <property type="entry name" value="PEP_CTERM"/>
    <property type="match status" value="1"/>
</dbReference>
<name>A0A401JCS1_9PROT</name>